<proteinExistence type="inferred from homology"/>
<organism evidence="5 6">
    <name type="scientific">Bartonella apis</name>
    <dbReference type="NCBI Taxonomy" id="1686310"/>
    <lineage>
        <taxon>Bacteria</taxon>
        <taxon>Pseudomonadati</taxon>
        <taxon>Pseudomonadota</taxon>
        <taxon>Alphaproteobacteria</taxon>
        <taxon>Hyphomicrobiales</taxon>
        <taxon>Bartonellaceae</taxon>
        <taxon>Bartonella</taxon>
    </lineage>
</organism>
<dbReference type="GO" id="GO:0036221">
    <property type="term" value="F:UTP diphosphatase activity"/>
    <property type="evidence" value="ECO:0007669"/>
    <property type="project" value="RHEA"/>
</dbReference>
<evidence type="ECO:0000256" key="4">
    <source>
        <dbReference type="HAMAP-Rule" id="MF_00528"/>
    </source>
</evidence>
<comment type="catalytic activity">
    <reaction evidence="4">
        <text>UTP + H2O = UMP + diphosphate + H(+)</text>
        <dbReference type="Rhea" id="RHEA:29395"/>
        <dbReference type="ChEBI" id="CHEBI:15377"/>
        <dbReference type="ChEBI" id="CHEBI:15378"/>
        <dbReference type="ChEBI" id="CHEBI:33019"/>
        <dbReference type="ChEBI" id="CHEBI:46398"/>
        <dbReference type="ChEBI" id="CHEBI:57865"/>
        <dbReference type="EC" id="3.6.1.9"/>
    </reaction>
</comment>
<dbReference type="AlphaFoldDB" id="A0A1R0FAU4"/>
<comment type="function">
    <text evidence="4">Nucleoside triphosphate pyrophosphatase that hydrolyzes dTTP and UTP. May have a dual role in cell division arrest and in preventing the incorporation of modified nucleotides into cellular nucleic acids.</text>
</comment>
<dbReference type="HAMAP" id="MF_00528">
    <property type="entry name" value="Maf"/>
    <property type="match status" value="1"/>
</dbReference>
<feature type="active site" description="Proton acceptor" evidence="4">
    <location>
        <position position="90"/>
    </location>
</feature>
<keyword evidence="6" id="KW-1185">Reference proteome</keyword>
<accession>A0A1R0FAU4</accession>
<dbReference type="PANTHER" id="PTHR43213:SF5">
    <property type="entry name" value="BIFUNCTIONAL DTTP_UTP PYROPHOSPHATASE_METHYLTRANSFERASE PROTEIN-RELATED"/>
    <property type="match status" value="1"/>
</dbReference>
<comment type="similarity">
    <text evidence="4">Belongs to the Maf family. YhdE subfamily.</text>
</comment>
<feature type="site" description="Important for substrate specificity" evidence="4">
    <location>
        <position position="91"/>
    </location>
</feature>
<feature type="site" description="Important for substrate specificity" evidence="4">
    <location>
        <position position="174"/>
    </location>
</feature>
<dbReference type="EMBL" id="LXYT01000001">
    <property type="protein sequence ID" value="OLY44104.1"/>
    <property type="molecule type" value="Genomic_DNA"/>
</dbReference>
<keyword evidence="2 4" id="KW-0378">Hydrolase</keyword>
<dbReference type="Gene3D" id="3.90.950.10">
    <property type="match status" value="1"/>
</dbReference>
<reference evidence="5 6" key="1">
    <citation type="submission" date="2016-12" db="EMBL/GenBank/DDBJ databases">
        <title>Comparative genomics of Bartonella apis.</title>
        <authorList>
            <person name="Engel P."/>
        </authorList>
    </citation>
    <scope>NUCLEOTIDE SEQUENCE [LARGE SCALE GENOMIC DNA]</scope>
    <source>
        <strain evidence="5 6">PEB0149</strain>
    </source>
</reference>
<dbReference type="GO" id="GO:0036218">
    <property type="term" value="F:dTTP diphosphatase activity"/>
    <property type="evidence" value="ECO:0007669"/>
    <property type="project" value="RHEA"/>
</dbReference>
<sequence>MMTDSVMPEEDTLAKTKLVLASASPRRLALLRQIGVFPDHLHPADIDETPHLLEHPRFLARRLAREKAERGAKLVRSLPGLEEALVLAADTVVAVGRRILPKPADEDEARECLRLLSGRTHKVYTGVCLINAKGKSRHKLVESRVRFERLGREVIEAYLLSGEWQGKAGGYAIQGRAGCFALQISGSYSGIVGLPLAETVELLTTQNYPVFERWQKDEV</sequence>
<evidence type="ECO:0000256" key="1">
    <source>
        <dbReference type="ARBA" id="ARBA00001968"/>
    </source>
</evidence>
<protein>
    <recommendedName>
        <fullName evidence="4">dTTP/UTP pyrophosphatase</fullName>
        <shortName evidence="4">dTTPase/UTPase</shortName>
        <ecNumber evidence="4">3.6.1.9</ecNumber>
    </recommendedName>
    <alternativeName>
        <fullName evidence="4">Nucleoside triphosphate pyrophosphatase</fullName>
    </alternativeName>
    <alternativeName>
        <fullName evidence="4">Nucleotide pyrophosphatase</fullName>
        <shortName evidence="4">Nucleotide PPase</shortName>
    </alternativeName>
</protein>
<keyword evidence="3 4" id="KW-0546">Nucleotide metabolism</keyword>
<evidence type="ECO:0000313" key="6">
    <source>
        <dbReference type="Proteomes" id="UP000187344"/>
    </source>
</evidence>
<keyword evidence="4" id="KW-0963">Cytoplasm</keyword>
<dbReference type="Pfam" id="PF02545">
    <property type="entry name" value="Maf"/>
    <property type="match status" value="1"/>
</dbReference>
<name>A0A1R0FAU4_9HYPH</name>
<dbReference type="EC" id="3.6.1.9" evidence="4"/>
<evidence type="ECO:0000256" key="2">
    <source>
        <dbReference type="ARBA" id="ARBA00022801"/>
    </source>
</evidence>
<evidence type="ECO:0000256" key="3">
    <source>
        <dbReference type="ARBA" id="ARBA00023080"/>
    </source>
</evidence>
<comment type="cofactor">
    <cofactor evidence="1 4">
        <name>a divalent metal cation</name>
        <dbReference type="ChEBI" id="CHEBI:60240"/>
    </cofactor>
</comment>
<dbReference type="SUPFAM" id="SSF52972">
    <property type="entry name" value="ITPase-like"/>
    <property type="match status" value="1"/>
</dbReference>
<dbReference type="PANTHER" id="PTHR43213">
    <property type="entry name" value="BIFUNCTIONAL DTTP/UTP PYROPHOSPHATASE/METHYLTRANSFERASE PROTEIN-RELATED"/>
    <property type="match status" value="1"/>
</dbReference>
<comment type="catalytic activity">
    <reaction evidence="4">
        <text>dTTP + H2O = dTMP + diphosphate + H(+)</text>
        <dbReference type="Rhea" id="RHEA:28534"/>
        <dbReference type="ChEBI" id="CHEBI:15377"/>
        <dbReference type="ChEBI" id="CHEBI:15378"/>
        <dbReference type="ChEBI" id="CHEBI:33019"/>
        <dbReference type="ChEBI" id="CHEBI:37568"/>
        <dbReference type="ChEBI" id="CHEBI:63528"/>
        <dbReference type="EC" id="3.6.1.9"/>
    </reaction>
</comment>
<dbReference type="CDD" id="cd00555">
    <property type="entry name" value="Maf"/>
    <property type="match status" value="1"/>
</dbReference>
<dbReference type="Proteomes" id="UP000187344">
    <property type="component" value="Unassembled WGS sequence"/>
</dbReference>
<dbReference type="InterPro" id="IPR029001">
    <property type="entry name" value="ITPase-like_fam"/>
</dbReference>
<dbReference type="GO" id="GO:0009117">
    <property type="term" value="P:nucleotide metabolic process"/>
    <property type="evidence" value="ECO:0007669"/>
    <property type="project" value="UniProtKB-KW"/>
</dbReference>
<comment type="subcellular location">
    <subcellularLocation>
        <location evidence="4">Cytoplasm</location>
    </subcellularLocation>
</comment>
<comment type="caution">
    <text evidence="5">The sequence shown here is derived from an EMBL/GenBank/DDBJ whole genome shotgun (WGS) entry which is preliminary data.</text>
</comment>
<comment type="caution">
    <text evidence="4">Lacks conserved residue(s) required for the propagation of feature annotation.</text>
</comment>
<dbReference type="GO" id="GO:0005737">
    <property type="term" value="C:cytoplasm"/>
    <property type="evidence" value="ECO:0007669"/>
    <property type="project" value="UniProtKB-SubCell"/>
</dbReference>
<dbReference type="PIRSF" id="PIRSF006305">
    <property type="entry name" value="Maf"/>
    <property type="match status" value="1"/>
</dbReference>
<gene>
    <name evidence="5" type="ORF">PEB0149_015670</name>
</gene>
<dbReference type="InterPro" id="IPR003697">
    <property type="entry name" value="Maf-like"/>
</dbReference>
<dbReference type="NCBIfam" id="TIGR00172">
    <property type="entry name" value="maf"/>
    <property type="match status" value="1"/>
</dbReference>
<evidence type="ECO:0000313" key="5">
    <source>
        <dbReference type="EMBL" id="OLY44104.1"/>
    </source>
</evidence>
<feature type="site" description="Important for substrate specificity" evidence="4">
    <location>
        <position position="26"/>
    </location>
</feature>